<dbReference type="PANTHER" id="PTHR43852">
    <property type="entry name" value="NUCLEOTIDYLTRANSFERASE"/>
    <property type="match status" value="1"/>
</dbReference>
<accession>A0ABY7M9I7</accession>
<organism evidence="2 3">
    <name type="scientific">Tepidiforma flava</name>
    <dbReference type="NCBI Taxonomy" id="3004094"/>
    <lineage>
        <taxon>Bacteria</taxon>
        <taxon>Bacillati</taxon>
        <taxon>Chloroflexota</taxon>
        <taxon>Tepidiformia</taxon>
        <taxon>Tepidiformales</taxon>
        <taxon>Tepidiformaceae</taxon>
        <taxon>Tepidiforma</taxon>
    </lineage>
</organism>
<feature type="domain" description="Polymerase beta nucleotidyltransferase" evidence="1">
    <location>
        <begin position="19"/>
        <end position="96"/>
    </location>
</feature>
<dbReference type="PANTHER" id="PTHR43852:SF3">
    <property type="entry name" value="NUCLEOTIDYLTRANSFERASE"/>
    <property type="match status" value="1"/>
</dbReference>
<reference evidence="2 3" key="1">
    <citation type="journal article" date="2023" name="ISME J.">
        <title>Thermophilic Dehalococcoidia with unusual traits shed light on an unexpected past.</title>
        <authorList>
            <person name="Palmer M."/>
            <person name="Covington J.K."/>
            <person name="Zhou E.M."/>
            <person name="Thomas S.C."/>
            <person name="Habib N."/>
            <person name="Seymour C.O."/>
            <person name="Lai D."/>
            <person name="Johnston J."/>
            <person name="Hashimi A."/>
            <person name="Jiao J.Y."/>
            <person name="Muok A.R."/>
            <person name="Liu L."/>
            <person name="Xian W.D."/>
            <person name="Zhi X.Y."/>
            <person name="Li M.M."/>
            <person name="Silva L.P."/>
            <person name="Bowen B.P."/>
            <person name="Louie K."/>
            <person name="Briegel A."/>
            <person name="Pett-Ridge J."/>
            <person name="Weber P.K."/>
            <person name="Tocheva E.I."/>
            <person name="Woyke T."/>
            <person name="Northen T.R."/>
            <person name="Mayali X."/>
            <person name="Li W.J."/>
            <person name="Hedlund B.P."/>
        </authorList>
    </citation>
    <scope>NUCLEOTIDE SEQUENCE [LARGE SCALE GENOMIC DNA]</scope>
    <source>
        <strain evidence="2 3">YIM 72310</strain>
    </source>
</reference>
<dbReference type="InterPro" id="IPR052930">
    <property type="entry name" value="TA_antitoxin_MntA"/>
</dbReference>
<dbReference type="InterPro" id="IPR043519">
    <property type="entry name" value="NT_sf"/>
</dbReference>
<dbReference type="CDD" id="cd05403">
    <property type="entry name" value="NT_KNTase_like"/>
    <property type="match status" value="1"/>
</dbReference>
<keyword evidence="3" id="KW-1185">Reference proteome</keyword>
<evidence type="ECO:0000259" key="1">
    <source>
        <dbReference type="Pfam" id="PF18765"/>
    </source>
</evidence>
<sequence>MDPRTRAIADWVVARLGGDPRIRRIILFGSRARGDARERSDVDLAIEAPGADPVAWDDILAALDEAPTLLQLDVVRLEDAPEALRAAIEREGIELHHAVAA</sequence>
<dbReference type="SUPFAM" id="SSF81301">
    <property type="entry name" value="Nucleotidyltransferase"/>
    <property type="match status" value="1"/>
</dbReference>
<dbReference type="Gene3D" id="3.30.460.10">
    <property type="entry name" value="Beta Polymerase, domain 2"/>
    <property type="match status" value="1"/>
</dbReference>
<dbReference type="RefSeq" id="WP_270057707.1">
    <property type="nucleotide sequence ID" value="NZ_CP115149.1"/>
</dbReference>
<proteinExistence type="predicted"/>
<gene>
    <name evidence="2" type="ORF">O0235_06405</name>
</gene>
<evidence type="ECO:0000313" key="3">
    <source>
        <dbReference type="Proteomes" id="UP001212803"/>
    </source>
</evidence>
<dbReference type="InterPro" id="IPR041633">
    <property type="entry name" value="Polbeta"/>
</dbReference>
<dbReference type="Proteomes" id="UP001212803">
    <property type="component" value="Chromosome"/>
</dbReference>
<dbReference type="Pfam" id="PF18765">
    <property type="entry name" value="Polbeta"/>
    <property type="match status" value="1"/>
</dbReference>
<protein>
    <submittedName>
        <fullName evidence="2">Nucleotidyltransferase domain-containing protein</fullName>
    </submittedName>
</protein>
<name>A0ABY7M9I7_9CHLR</name>
<dbReference type="EMBL" id="CP115149">
    <property type="protein sequence ID" value="WBL37194.1"/>
    <property type="molecule type" value="Genomic_DNA"/>
</dbReference>
<evidence type="ECO:0000313" key="2">
    <source>
        <dbReference type="EMBL" id="WBL37194.1"/>
    </source>
</evidence>